<dbReference type="Proteomes" id="UP001162891">
    <property type="component" value="Chromosome"/>
</dbReference>
<protein>
    <recommendedName>
        <fullName evidence="5">HTH tetR-type domain-containing protein</fullName>
    </recommendedName>
</protein>
<name>A0ABM7WPH0_9BACT</name>
<dbReference type="PROSITE" id="PS50977">
    <property type="entry name" value="HTH_TETR_2"/>
    <property type="match status" value="1"/>
</dbReference>
<dbReference type="InterPro" id="IPR001647">
    <property type="entry name" value="HTH_TetR"/>
</dbReference>
<evidence type="ECO:0000256" key="1">
    <source>
        <dbReference type="ARBA" id="ARBA00023015"/>
    </source>
</evidence>
<keyword evidence="2 4" id="KW-0238">DNA-binding</keyword>
<feature type="DNA-binding region" description="H-T-H motif" evidence="4">
    <location>
        <begin position="30"/>
        <end position="49"/>
    </location>
</feature>
<dbReference type="SUPFAM" id="SSF46689">
    <property type="entry name" value="Homeodomain-like"/>
    <property type="match status" value="1"/>
</dbReference>
<dbReference type="PANTHER" id="PTHR30055:SF234">
    <property type="entry name" value="HTH-TYPE TRANSCRIPTIONAL REGULATOR BETI"/>
    <property type="match status" value="1"/>
</dbReference>
<proteinExistence type="predicted"/>
<dbReference type="RefSeq" id="WP_248357828.1">
    <property type="nucleotide sequence ID" value="NZ_AP025591.1"/>
</dbReference>
<keyword evidence="7" id="KW-1185">Reference proteome</keyword>
<sequence length="204" mass="22593">MAQRLKEDVRRRLVDAALAAFVADGYRGARLADIAAAAGVSTGNVYRYFPDKETLLHAAVPPEIADRLLRLLRRRVRELATVADWRRATVGAAPADALLDFWIAHRREVVVLLGRADGSPLGHVRPLVAAELTRMAVRYQRAHGGRPVPREARFVLLRIFESTVSMIVDVLAAHEEPDAIRAAFRAFWRFQLAGLQSLLEGGDA</sequence>
<dbReference type="PANTHER" id="PTHR30055">
    <property type="entry name" value="HTH-TYPE TRANSCRIPTIONAL REGULATOR RUTR"/>
    <property type="match status" value="1"/>
</dbReference>
<feature type="domain" description="HTH tetR-type" evidence="5">
    <location>
        <begin position="7"/>
        <end position="67"/>
    </location>
</feature>
<dbReference type="EMBL" id="AP025591">
    <property type="protein sequence ID" value="BDG01363.1"/>
    <property type="molecule type" value="Genomic_DNA"/>
</dbReference>
<evidence type="ECO:0000313" key="6">
    <source>
        <dbReference type="EMBL" id="BDG01363.1"/>
    </source>
</evidence>
<reference evidence="7" key="1">
    <citation type="journal article" date="2022" name="Int. J. Syst. Evol. Microbiol.">
        <title>Anaeromyxobacter oryzae sp. nov., Anaeromyxobacter diazotrophicus sp. nov. and Anaeromyxobacter paludicola sp. nov., isolated from paddy soils.</title>
        <authorList>
            <person name="Itoh H."/>
            <person name="Xu Z."/>
            <person name="Mise K."/>
            <person name="Masuda Y."/>
            <person name="Ushijima N."/>
            <person name="Hayakawa C."/>
            <person name="Shiratori Y."/>
            <person name="Senoo K."/>
        </authorList>
    </citation>
    <scope>NUCLEOTIDE SEQUENCE [LARGE SCALE GENOMIC DNA]</scope>
    <source>
        <strain evidence="7">Red232</strain>
    </source>
</reference>
<dbReference type="PRINTS" id="PR00455">
    <property type="entry name" value="HTHTETR"/>
</dbReference>
<keyword evidence="1" id="KW-0805">Transcription regulation</keyword>
<dbReference type="InterPro" id="IPR050109">
    <property type="entry name" value="HTH-type_TetR-like_transc_reg"/>
</dbReference>
<evidence type="ECO:0000256" key="2">
    <source>
        <dbReference type="ARBA" id="ARBA00023125"/>
    </source>
</evidence>
<dbReference type="Pfam" id="PF00440">
    <property type="entry name" value="TetR_N"/>
    <property type="match status" value="1"/>
</dbReference>
<evidence type="ECO:0000313" key="7">
    <source>
        <dbReference type="Proteomes" id="UP001162891"/>
    </source>
</evidence>
<gene>
    <name evidence="6" type="ORF">AMOR_03590</name>
</gene>
<evidence type="ECO:0000256" key="3">
    <source>
        <dbReference type="ARBA" id="ARBA00023163"/>
    </source>
</evidence>
<evidence type="ECO:0000259" key="5">
    <source>
        <dbReference type="PROSITE" id="PS50977"/>
    </source>
</evidence>
<accession>A0ABM7WPH0</accession>
<keyword evidence="3" id="KW-0804">Transcription</keyword>
<evidence type="ECO:0000256" key="4">
    <source>
        <dbReference type="PROSITE-ProRule" id="PRU00335"/>
    </source>
</evidence>
<organism evidence="6 7">
    <name type="scientific">Anaeromyxobacter oryzae</name>
    <dbReference type="NCBI Taxonomy" id="2918170"/>
    <lineage>
        <taxon>Bacteria</taxon>
        <taxon>Pseudomonadati</taxon>
        <taxon>Myxococcota</taxon>
        <taxon>Myxococcia</taxon>
        <taxon>Myxococcales</taxon>
        <taxon>Cystobacterineae</taxon>
        <taxon>Anaeromyxobacteraceae</taxon>
        <taxon>Anaeromyxobacter</taxon>
    </lineage>
</organism>
<dbReference type="Gene3D" id="1.10.357.10">
    <property type="entry name" value="Tetracycline Repressor, domain 2"/>
    <property type="match status" value="1"/>
</dbReference>
<dbReference type="InterPro" id="IPR009057">
    <property type="entry name" value="Homeodomain-like_sf"/>
</dbReference>